<evidence type="ECO:0000313" key="4">
    <source>
        <dbReference type="Proteomes" id="UP001500212"/>
    </source>
</evidence>
<feature type="transmembrane region" description="Helical" evidence="1">
    <location>
        <begin position="375"/>
        <end position="392"/>
    </location>
</feature>
<dbReference type="InterPro" id="IPR011600">
    <property type="entry name" value="Pept_C14_caspase"/>
</dbReference>
<keyword evidence="4" id="KW-1185">Reference proteome</keyword>
<feature type="transmembrane region" description="Helical" evidence="1">
    <location>
        <begin position="497"/>
        <end position="515"/>
    </location>
</feature>
<accession>A0ABP8TS26</accession>
<keyword evidence="1" id="KW-0812">Transmembrane</keyword>
<dbReference type="SUPFAM" id="SSF52129">
    <property type="entry name" value="Caspase-like"/>
    <property type="match status" value="1"/>
</dbReference>
<dbReference type="Proteomes" id="UP001500212">
    <property type="component" value="Unassembled WGS sequence"/>
</dbReference>
<feature type="transmembrane region" description="Helical" evidence="1">
    <location>
        <begin position="404"/>
        <end position="421"/>
    </location>
</feature>
<dbReference type="PANTHER" id="PTHR22576:SF37">
    <property type="entry name" value="MUCOSA-ASSOCIATED LYMPHOID TISSUE LYMPHOMA TRANSLOCATION PROTEIN 1"/>
    <property type="match status" value="1"/>
</dbReference>
<protein>
    <recommendedName>
        <fullName evidence="2">Peptidase C14 caspase domain-containing protein</fullName>
    </recommendedName>
</protein>
<sequence length="651" mass="70957">MAGRNRALLIGNGFYPKDPITLPPLNGPPNDLSHLSGVLTHPAFGVFLPEDVTQLPERESHEILDALRALCAGTGNDDLLLIYYSGHGYREPGTDSLLLCARDTVAADAATAVSFAQISEILDDCPAGALVIILDCCYSGLAKAVPSGEEVRELAGRGRFILSATRTRGVARDADVVGGLSEFTDLIVDGLYGKAVPPNAPDAEEITVEDLYSYLARRMRAGKGTVPPRKFDGYGYPVLARFPDFVREKQPSPARTTTAPAPRAAKAIGRWSLTLLLGVLLVAGSGGFAVAVDELAYRAQWRLAEAVEKPVALGSLGPAFTEVAILVFGLATGLFVCAAFLSRALGAWWWIPPSLLTLWAASGAFDGLLSYGSNRAVVLVPAMIMLLSATRLRTPHRDPGKTRELVVGTALIALPCTYLAYRFGDYESNQWTATGFRTFAALKKGMAVDRTFWVTATEALGFALGALAVHWTIRWIPVLGRARDRRRVNRPWLRRTILWSVLLTLIPGAVTLGAFDYIGRLDYRFGDPGVRALVRPWLPYADRCDDTGECVLNYLGGTSREISLSVLRFRSGTDEAADIRQLYFDRPALQKGTVGGYTYFVSRYDGHDGVAVWTHSMCSCQLALSVHNNQDAYHFFLERFRDFTGIRISGI</sequence>
<dbReference type="RefSeq" id="WP_345360116.1">
    <property type="nucleotide sequence ID" value="NZ_BAABHJ010000020.1"/>
</dbReference>
<dbReference type="InterPro" id="IPR052039">
    <property type="entry name" value="Caspase-related_regulators"/>
</dbReference>
<organism evidence="3 4">
    <name type="scientific">Actinoallomurus liliacearum</name>
    <dbReference type="NCBI Taxonomy" id="1080073"/>
    <lineage>
        <taxon>Bacteria</taxon>
        <taxon>Bacillati</taxon>
        <taxon>Actinomycetota</taxon>
        <taxon>Actinomycetes</taxon>
        <taxon>Streptosporangiales</taxon>
        <taxon>Thermomonosporaceae</taxon>
        <taxon>Actinoallomurus</taxon>
    </lineage>
</organism>
<reference evidence="4" key="1">
    <citation type="journal article" date="2019" name="Int. J. Syst. Evol. Microbiol.">
        <title>The Global Catalogue of Microorganisms (GCM) 10K type strain sequencing project: providing services to taxonomists for standard genome sequencing and annotation.</title>
        <authorList>
            <consortium name="The Broad Institute Genomics Platform"/>
            <consortium name="The Broad Institute Genome Sequencing Center for Infectious Disease"/>
            <person name="Wu L."/>
            <person name="Ma J."/>
        </authorList>
    </citation>
    <scope>NUCLEOTIDE SEQUENCE [LARGE SCALE GENOMIC DNA]</scope>
    <source>
        <strain evidence="4">JCM 17938</strain>
    </source>
</reference>
<keyword evidence="1" id="KW-0472">Membrane</keyword>
<proteinExistence type="predicted"/>
<feature type="transmembrane region" description="Helical" evidence="1">
    <location>
        <begin position="348"/>
        <end position="369"/>
    </location>
</feature>
<evidence type="ECO:0000313" key="3">
    <source>
        <dbReference type="EMBL" id="GAA4612512.1"/>
    </source>
</evidence>
<dbReference type="EMBL" id="BAABHJ010000020">
    <property type="protein sequence ID" value="GAA4612512.1"/>
    <property type="molecule type" value="Genomic_DNA"/>
</dbReference>
<feature type="transmembrane region" description="Helical" evidence="1">
    <location>
        <begin position="273"/>
        <end position="292"/>
    </location>
</feature>
<dbReference type="Gene3D" id="3.40.50.1460">
    <property type="match status" value="1"/>
</dbReference>
<feature type="domain" description="Peptidase C14 caspase" evidence="2">
    <location>
        <begin position="4"/>
        <end position="144"/>
    </location>
</feature>
<dbReference type="PANTHER" id="PTHR22576">
    <property type="entry name" value="MUCOSA ASSOCIATED LYMPHOID TISSUE LYMPHOMA TRANSLOCATION PROTEIN 1/PARACASPASE"/>
    <property type="match status" value="1"/>
</dbReference>
<gene>
    <name evidence="3" type="ORF">GCM10023195_53700</name>
</gene>
<dbReference type="Pfam" id="PF00656">
    <property type="entry name" value="Peptidase_C14"/>
    <property type="match status" value="1"/>
</dbReference>
<feature type="transmembrane region" description="Helical" evidence="1">
    <location>
        <begin position="452"/>
        <end position="476"/>
    </location>
</feature>
<name>A0ABP8TS26_9ACTN</name>
<dbReference type="InterPro" id="IPR029030">
    <property type="entry name" value="Caspase-like_dom_sf"/>
</dbReference>
<evidence type="ECO:0000256" key="1">
    <source>
        <dbReference type="SAM" id="Phobius"/>
    </source>
</evidence>
<comment type="caution">
    <text evidence="3">The sequence shown here is derived from an EMBL/GenBank/DDBJ whole genome shotgun (WGS) entry which is preliminary data.</text>
</comment>
<dbReference type="NCBIfam" id="NF047832">
    <property type="entry name" value="caspase_w_EACC1"/>
    <property type="match status" value="1"/>
</dbReference>
<evidence type="ECO:0000259" key="2">
    <source>
        <dbReference type="Pfam" id="PF00656"/>
    </source>
</evidence>
<keyword evidence="1" id="KW-1133">Transmembrane helix</keyword>
<feature type="transmembrane region" description="Helical" evidence="1">
    <location>
        <begin position="323"/>
        <end position="341"/>
    </location>
</feature>